<dbReference type="Proteomes" id="UP000604046">
    <property type="component" value="Unassembled WGS sequence"/>
</dbReference>
<organism evidence="1 2">
    <name type="scientific">Symbiodinium natans</name>
    <dbReference type="NCBI Taxonomy" id="878477"/>
    <lineage>
        <taxon>Eukaryota</taxon>
        <taxon>Sar</taxon>
        <taxon>Alveolata</taxon>
        <taxon>Dinophyceae</taxon>
        <taxon>Suessiales</taxon>
        <taxon>Symbiodiniaceae</taxon>
        <taxon>Symbiodinium</taxon>
    </lineage>
</organism>
<gene>
    <name evidence="1" type="primary">ccp1</name>
    <name evidence="1" type="ORF">SNAT2548_LOCUS3752</name>
</gene>
<evidence type="ECO:0000313" key="2">
    <source>
        <dbReference type="Proteomes" id="UP000604046"/>
    </source>
</evidence>
<reference evidence="1" key="1">
    <citation type="submission" date="2021-02" db="EMBL/GenBank/DDBJ databases">
        <authorList>
            <person name="Dougan E. K."/>
            <person name="Rhodes N."/>
            <person name="Thang M."/>
            <person name="Chan C."/>
        </authorList>
    </citation>
    <scope>NUCLEOTIDE SEQUENCE</scope>
</reference>
<dbReference type="InterPro" id="IPR010255">
    <property type="entry name" value="Haem_peroxidase_sf"/>
</dbReference>
<proteinExistence type="predicted"/>
<dbReference type="OrthoDB" id="407695at2759"/>
<dbReference type="AlphaFoldDB" id="A0A812IF96"/>
<dbReference type="GO" id="GO:0004601">
    <property type="term" value="F:peroxidase activity"/>
    <property type="evidence" value="ECO:0007669"/>
    <property type="project" value="InterPro"/>
</dbReference>
<accession>A0A812IF96</accession>
<protein>
    <submittedName>
        <fullName evidence="1">Ccp1 protein</fullName>
    </submittedName>
</protein>
<dbReference type="GO" id="GO:0020037">
    <property type="term" value="F:heme binding"/>
    <property type="evidence" value="ECO:0007669"/>
    <property type="project" value="InterPro"/>
</dbReference>
<comment type="caution">
    <text evidence="1">The sequence shown here is derived from an EMBL/GenBank/DDBJ whole genome shotgun (WGS) entry which is preliminary data.</text>
</comment>
<evidence type="ECO:0000313" key="1">
    <source>
        <dbReference type="EMBL" id="CAE7031082.1"/>
    </source>
</evidence>
<dbReference type="EMBL" id="CAJNDS010000227">
    <property type="protein sequence ID" value="CAE7031082.1"/>
    <property type="molecule type" value="Genomic_DNA"/>
</dbReference>
<dbReference type="SUPFAM" id="SSF48113">
    <property type="entry name" value="Heme-dependent peroxidases"/>
    <property type="match status" value="1"/>
</dbReference>
<dbReference type="GO" id="GO:0006979">
    <property type="term" value="P:response to oxidative stress"/>
    <property type="evidence" value="ECO:0007669"/>
    <property type="project" value="InterPro"/>
</dbReference>
<keyword evidence="2" id="KW-1185">Reference proteome</keyword>
<dbReference type="Gene3D" id="1.10.420.10">
    <property type="entry name" value="Peroxidase, domain 2"/>
    <property type="match status" value="1"/>
</dbReference>
<name>A0A812IF96_9DINO</name>
<sequence length="192" mass="21177">MEIGSRGPWVVIHGRRGYRVRVAGTPVFEGPSPSAEAGRLQAGDEVSFDEVQIQSNESQGPSLPGLQDLDGWKPESMGSLPHHDLVLTAWLEMECISFPRTVLFCELSARTGHQMMLVSDMVLLWDAGFREHLEAYAEDEDLLKREFGEAFKKLTELGCPWSKAHRAHAHLFPPSSGPLGAADLLLISSLQT</sequence>